<accession>A0ABD3J0R6</accession>
<dbReference type="EMBL" id="JBJKBG010000010">
    <property type="protein sequence ID" value="KAL3720942.1"/>
    <property type="molecule type" value="Genomic_DNA"/>
</dbReference>
<proteinExistence type="predicted"/>
<protein>
    <submittedName>
        <fullName evidence="2">Uncharacterized protein</fullName>
    </submittedName>
</protein>
<dbReference type="Proteomes" id="UP001634007">
    <property type="component" value="Unassembled WGS sequence"/>
</dbReference>
<reference evidence="2 3" key="1">
    <citation type="submission" date="2024-11" db="EMBL/GenBank/DDBJ databases">
        <title>Chromosome-level genome assembly of Eucalyptus globulus Labill. provides insights into its genome evolution.</title>
        <authorList>
            <person name="Li X."/>
        </authorList>
    </citation>
    <scope>NUCLEOTIDE SEQUENCE [LARGE SCALE GENOMIC DNA]</scope>
    <source>
        <strain evidence="2">CL2024</strain>
        <tissue evidence="2">Fresh tender leaves</tissue>
    </source>
</reference>
<comment type="caution">
    <text evidence="2">The sequence shown here is derived from an EMBL/GenBank/DDBJ whole genome shotgun (WGS) entry which is preliminary data.</text>
</comment>
<gene>
    <name evidence="2" type="ORF">ACJRO7_005711</name>
</gene>
<feature type="region of interest" description="Disordered" evidence="1">
    <location>
        <begin position="34"/>
        <end position="87"/>
    </location>
</feature>
<evidence type="ECO:0000256" key="1">
    <source>
        <dbReference type="SAM" id="MobiDB-lite"/>
    </source>
</evidence>
<evidence type="ECO:0000313" key="2">
    <source>
        <dbReference type="EMBL" id="KAL3720942.1"/>
    </source>
</evidence>
<feature type="compositionally biased region" description="Basic residues" evidence="1">
    <location>
        <begin position="34"/>
        <end position="60"/>
    </location>
</feature>
<keyword evidence="3" id="KW-1185">Reference proteome</keyword>
<organism evidence="2 3">
    <name type="scientific">Eucalyptus globulus</name>
    <name type="common">Tasmanian blue gum</name>
    <dbReference type="NCBI Taxonomy" id="34317"/>
    <lineage>
        <taxon>Eukaryota</taxon>
        <taxon>Viridiplantae</taxon>
        <taxon>Streptophyta</taxon>
        <taxon>Embryophyta</taxon>
        <taxon>Tracheophyta</taxon>
        <taxon>Spermatophyta</taxon>
        <taxon>Magnoliopsida</taxon>
        <taxon>eudicotyledons</taxon>
        <taxon>Gunneridae</taxon>
        <taxon>Pentapetalae</taxon>
        <taxon>rosids</taxon>
        <taxon>malvids</taxon>
        <taxon>Myrtales</taxon>
        <taxon>Myrtaceae</taxon>
        <taxon>Myrtoideae</taxon>
        <taxon>Eucalypteae</taxon>
        <taxon>Eucalyptus</taxon>
    </lineage>
</organism>
<evidence type="ECO:0000313" key="3">
    <source>
        <dbReference type="Proteomes" id="UP001634007"/>
    </source>
</evidence>
<name>A0ABD3J0R6_EUCGL</name>
<sequence length="108" mass="12454">MTEEYGGSLEETKLRWFWEEDGQSTIIKNILKAYRNHHQPRGRNRRSRCRRSSRNRKTTTMKKLSTATERRGRDTADYGGGMGVSGRKEKGLLRCEGKASKGRQMVCS</sequence>
<dbReference type="AlphaFoldDB" id="A0ABD3J0R6"/>